<keyword evidence="3" id="KW-1185">Reference proteome</keyword>
<proteinExistence type="predicted"/>
<evidence type="ECO:0008006" key="4">
    <source>
        <dbReference type="Google" id="ProtNLM"/>
    </source>
</evidence>
<accession>A0A1G5K3K0</accession>
<dbReference type="RefSeq" id="WP_091545580.1">
    <property type="nucleotide sequence ID" value="NZ_FMUS01000023.1"/>
</dbReference>
<evidence type="ECO:0000256" key="1">
    <source>
        <dbReference type="SAM" id="Phobius"/>
    </source>
</evidence>
<feature type="transmembrane region" description="Helical" evidence="1">
    <location>
        <begin position="14"/>
        <end position="33"/>
    </location>
</feature>
<name>A0A1G5K3K0_9FIRM</name>
<sequence>MEKFKDWIHDFTDVLLAFVIVLAMFAVVAFNLGDWFNFSRDVSAAEIPKNVIEENTESKLESDDPVVIITEDEEDVEDVEEIDAEEEANEEFEVVEVESEVEDTSSPITVVEVKEITIPNGTPGVGIAKLLHDNGLIENTGDFIKKAEDLNLDVKLKSGTFLIPTNATIEEMVKIIAKTN</sequence>
<dbReference type="Gene3D" id="3.30.1490.480">
    <property type="entry name" value="Endolytic murein transglycosylase"/>
    <property type="match status" value="1"/>
</dbReference>
<evidence type="ECO:0000313" key="2">
    <source>
        <dbReference type="EMBL" id="SCY95126.1"/>
    </source>
</evidence>
<keyword evidence="1" id="KW-1133">Transmembrane helix</keyword>
<dbReference type="AlphaFoldDB" id="A0A1G5K3K0"/>
<protein>
    <recommendedName>
        <fullName evidence="4">YceG-like family protein</fullName>
    </recommendedName>
</protein>
<dbReference type="STRING" id="1120976.SAMN03080606_03224"/>
<dbReference type="EMBL" id="FMUS01000023">
    <property type="protein sequence ID" value="SCY95126.1"/>
    <property type="molecule type" value="Genomic_DNA"/>
</dbReference>
<organism evidence="2 3">
    <name type="scientific">Alkaliphilus peptidifermentans DSM 18978</name>
    <dbReference type="NCBI Taxonomy" id="1120976"/>
    <lineage>
        <taxon>Bacteria</taxon>
        <taxon>Bacillati</taxon>
        <taxon>Bacillota</taxon>
        <taxon>Clostridia</taxon>
        <taxon>Peptostreptococcales</taxon>
        <taxon>Natronincolaceae</taxon>
        <taxon>Alkaliphilus</taxon>
    </lineage>
</organism>
<evidence type="ECO:0000313" key="3">
    <source>
        <dbReference type="Proteomes" id="UP000198636"/>
    </source>
</evidence>
<keyword evidence="1" id="KW-0472">Membrane</keyword>
<keyword evidence="1" id="KW-0812">Transmembrane</keyword>
<dbReference type="Proteomes" id="UP000198636">
    <property type="component" value="Unassembled WGS sequence"/>
</dbReference>
<dbReference type="OrthoDB" id="1708369at2"/>
<reference evidence="2 3" key="1">
    <citation type="submission" date="2016-10" db="EMBL/GenBank/DDBJ databases">
        <authorList>
            <person name="de Groot N.N."/>
        </authorList>
    </citation>
    <scope>NUCLEOTIDE SEQUENCE [LARGE SCALE GENOMIC DNA]</scope>
    <source>
        <strain evidence="2 3">DSM 18978</strain>
    </source>
</reference>
<gene>
    <name evidence="2" type="ORF">SAMN03080606_03224</name>
</gene>